<proteinExistence type="predicted"/>
<gene>
    <name evidence="1" type="ORF">LKD31_07610</name>
</gene>
<dbReference type="Proteomes" id="UP001199424">
    <property type="component" value="Unassembled WGS sequence"/>
</dbReference>
<keyword evidence="2" id="KW-1185">Reference proteome</keyword>
<protein>
    <recommendedName>
        <fullName evidence="3">Tetratricopeptide repeat protein</fullName>
    </recommendedName>
</protein>
<comment type="caution">
    <text evidence="1">The sequence shown here is derived from an EMBL/GenBank/DDBJ whole genome shotgun (WGS) entry which is preliminary data.</text>
</comment>
<organism evidence="1 2">
    <name type="scientific">Hominenteromicrobium mulieris</name>
    <dbReference type="NCBI Taxonomy" id="2885357"/>
    <lineage>
        <taxon>Bacteria</taxon>
        <taxon>Bacillati</taxon>
        <taxon>Bacillota</taxon>
        <taxon>Clostridia</taxon>
        <taxon>Eubacteriales</taxon>
        <taxon>Oscillospiraceae</taxon>
        <taxon>Hominenteromicrobium</taxon>
    </lineage>
</organism>
<sequence>METPVKTIAPNTLHICSAAEALALLRKHGGHGSAAFMRSLADAVLDENNHITGTVGDFNNLIDRFEALGDYFDALRVCDFALKIYPRSATLLAITLNTCARSGADGETYLAAAESLGRENWNEPRLFKDAAEYCRTRALCCPPEQTEAYFEKALSVCQDFQRIFPLDERGYMKEATVLLDKNRTADAENVLRRVIFEKTTANGRPQPLNAANCCKLYLTEILKKSLEYDLILRIAQKGLSFSAAEQNSEHMGYFSYRLALAKTALVIESDYRNKADIEEALTCCQRAFDLVTFQSYADDLKRCYVQLCENPQNPIDLKTHRLVKHVLNTAETASAPTQN</sequence>
<dbReference type="RefSeq" id="WP_308449241.1">
    <property type="nucleotide sequence ID" value="NZ_JAJEQC010000006.1"/>
</dbReference>
<dbReference type="Gene3D" id="1.25.40.10">
    <property type="entry name" value="Tetratricopeptide repeat domain"/>
    <property type="match status" value="1"/>
</dbReference>
<reference evidence="1" key="1">
    <citation type="submission" date="2021-10" db="EMBL/GenBank/DDBJ databases">
        <title>Anaerobic single-cell dispensing facilitates the cultivation of human gut bacteria.</title>
        <authorList>
            <person name="Afrizal A."/>
        </authorList>
    </citation>
    <scope>NUCLEOTIDE SEQUENCE</scope>
    <source>
        <strain evidence="1">CLA-AA-H250</strain>
    </source>
</reference>
<dbReference type="EMBL" id="JAJEQC010000006">
    <property type="protein sequence ID" value="MCC2136882.1"/>
    <property type="molecule type" value="Genomic_DNA"/>
</dbReference>
<dbReference type="AlphaFoldDB" id="A0AAE3AI92"/>
<evidence type="ECO:0000313" key="1">
    <source>
        <dbReference type="EMBL" id="MCC2136882.1"/>
    </source>
</evidence>
<dbReference type="SUPFAM" id="SSF48452">
    <property type="entry name" value="TPR-like"/>
    <property type="match status" value="1"/>
</dbReference>
<name>A0AAE3AI92_9FIRM</name>
<evidence type="ECO:0008006" key="3">
    <source>
        <dbReference type="Google" id="ProtNLM"/>
    </source>
</evidence>
<evidence type="ECO:0000313" key="2">
    <source>
        <dbReference type="Proteomes" id="UP001199424"/>
    </source>
</evidence>
<dbReference type="InterPro" id="IPR011990">
    <property type="entry name" value="TPR-like_helical_dom_sf"/>
</dbReference>
<accession>A0AAE3AI92</accession>